<comment type="caution">
    <text evidence="2">The sequence shown here is derived from an EMBL/GenBank/DDBJ whole genome shotgun (WGS) entry which is preliminary data.</text>
</comment>
<feature type="compositionally biased region" description="Basic and acidic residues" evidence="1">
    <location>
        <begin position="1"/>
        <end position="11"/>
    </location>
</feature>
<organism evidence="2 3">
    <name type="scientific">Silurus meridionalis</name>
    <name type="common">Southern catfish</name>
    <name type="synonym">Silurus soldatovi meridionalis</name>
    <dbReference type="NCBI Taxonomy" id="175797"/>
    <lineage>
        <taxon>Eukaryota</taxon>
        <taxon>Metazoa</taxon>
        <taxon>Chordata</taxon>
        <taxon>Craniata</taxon>
        <taxon>Vertebrata</taxon>
        <taxon>Euteleostomi</taxon>
        <taxon>Actinopterygii</taxon>
        <taxon>Neopterygii</taxon>
        <taxon>Teleostei</taxon>
        <taxon>Ostariophysi</taxon>
        <taxon>Siluriformes</taxon>
        <taxon>Siluridae</taxon>
        <taxon>Silurus</taxon>
    </lineage>
</organism>
<sequence>ERIQSLERSSECESSPSSAGESLDALGRVSIPLTPALEPSQRGEWVTTPGHSRKAKAKAKACPREHHFSPLHMSNRFALLSEAPAEKPERALVIGDSILRHEKLARPLGAPAAQVMCIPGARAPDTAGQLRFLGKHRFSKIVFYTGANDILL</sequence>
<name>A0A8T0BHX5_SILME</name>
<dbReference type="AlphaFoldDB" id="A0A8T0BHX5"/>
<feature type="compositionally biased region" description="Low complexity" evidence="1">
    <location>
        <begin position="12"/>
        <end position="22"/>
    </location>
</feature>
<protein>
    <submittedName>
        <fullName evidence="2">Uncharacterized protein</fullName>
    </submittedName>
</protein>
<proteinExistence type="predicted"/>
<feature type="non-terminal residue" evidence="2">
    <location>
        <position position="1"/>
    </location>
</feature>
<dbReference type="SUPFAM" id="SSF52266">
    <property type="entry name" value="SGNH hydrolase"/>
    <property type="match status" value="1"/>
</dbReference>
<dbReference type="EMBL" id="JABFDY010000007">
    <property type="protein sequence ID" value="KAF7705703.1"/>
    <property type="molecule type" value="Genomic_DNA"/>
</dbReference>
<dbReference type="Gene3D" id="3.40.50.12690">
    <property type="match status" value="1"/>
</dbReference>
<gene>
    <name evidence="2" type="ORF">HF521_020989</name>
</gene>
<accession>A0A8T0BHX5</accession>
<evidence type="ECO:0000313" key="2">
    <source>
        <dbReference type="EMBL" id="KAF7705703.1"/>
    </source>
</evidence>
<keyword evidence="3" id="KW-1185">Reference proteome</keyword>
<evidence type="ECO:0000313" key="3">
    <source>
        <dbReference type="Proteomes" id="UP000606274"/>
    </source>
</evidence>
<feature type="region of interest" description="Disordered" evidence="1">
    <location>
        <begin position="1"/>
        <end position="34"/>
    </location>
</feature>
<dbReference type="Proteomes" id="UP000606274">
    <property type="component" value="Unassembled WGS sequence"/>
</dbReference>
<reference evidence="2" key="1">
    <citation type="submission" date="2020-08" db="EMBL/GenBank/DDBJ databases">
        <title>Chromosome-level assembly of Southern catfish (Silurus meridionalis) provides insights into visual adaptation to the nocturnal and benthic lifestyles.</title>
        <authorList>
            <person name="Zhang Y."/>
            <person name="Wang D."/>
            <person name="Peng Z."/>
        </authorList>
    </citation>
    <scope>NUCLEOTIDE SEQUENCE</scope>
    <source>
        <strain evidence="2">SWU-2019-XX</strain>
        <tissue evidence="2">Muscle</tissue>
    </source>
</reference>
<evidence type="ECO:0000256" key="1">
    <source>
        <dbReference type="SAM" id="MobiDB-lite"/>
    </source>
</evidence>